<dbReference type="AlphaFoldDB" id="V2XQH4"/>
<dbReference type="HOGENOM" id="CLU_1052489_0_0_9"/>
<dbReference type="Proteomes" id="UP000018227">
    <property type="component" value="Unassembled WGS sequence"/>
</dbReference>
<feature type="signal peptide" evidence="1">
    <location>
        <begin position="1"/>
        <end position="30"/>
    </location>
</feature>
<feature type="chain" id="PRO_5038410477" evidence="1">
    <location>
        <begin position="31"/>
        <end position="268"/>
    </location>
</feature>
<keyword evidence="3" id="KW-1185">Reference proteome</keyword>
<comment type="caution">
    <text evidence="2">The sequence shown here is derived from an EMBL/GenBank/DDBJ whole genome shotgun (WGS) entry which is preliminary data.</text>
</comment>
<gene>
    <name evidence="2" type="ORF">GCWU0000282_000163</name>
</gene>
<reference evidence="2 3" key="1">
    <citation type="submission" date="2013-06" db="EMBL/GenBank/DDBJ databases">
        <authorList>
            <person name="Weinstock G."/>
            <person name="Sodergren E."/>
            <person name="Clifton S."/>
            <person name="Fulton L."/>
            <person name="Fulton B."/>
            <person name="Courtney L."/>
            <person name="Fronick C."/>
            <person name="Harrison M."/>
            <person name="Strong C."/>
            <person name="Farmer C."/>
            <person name="Delahaunty K."/>
            <person name="Markovic C."/>
            <person name="Hall O."/>
            <person name="Minx P."/>
            <person name="Tomlinson C."/>
            <person name="Mitreva M."/>
            <person name="Nelson J."/>
            <person name="Hou S."/>
            <person name="Wollam A."/>
            <person name="Pepin K.H."/>
            <person name="Johnson M."/>
            <person name="Bhonagiri V."/>
            <person name="Nash W.E."/>
            <person name="Warren W."/>
            <person name="Chinwalla A."/>
            <person name="Mardis E.R."/>
            <person name="Wilson R.K."/>
        </authorList>
    </citation>
    <scope>NUCLEOTIDE SEQUENCE [LARGE SCALE GENOMIC DNA]</scope>
    <source>
        <strain evidence="2 3">ATCC 51271</strain>
    </source>
</reference>
<dbReference type="EMBL" id="ACIL03000003">
    <property type="protein sequence ID" value="ESL04449.1"/>
    <property type="molecule type" value="Genomic_DNA"/>
</dbReference>
<dbReference type="RefSeq" id="WP_023353067.1">
    <property type="nucleotide sequence ID" value="NZ_KI535366.1"/>
</dbReference>
<sequence length="268" mass="31120">MNIKNLCKTGLMLLLLVAVFTLLPSGEITAKAETVANHEIFSNKTVESRVKEIQDYYYNKSKLLTVKTAIFNDWTLKGKNKDVKFNYYLKDKELMFAYGKGQGIEYRLYFYENQLIRMVIDKKGKERKTYTQLYRKLKHLEESNEIHLCISLENFFRIKLADEFPRKNRIKSEEEVYITNISKGKITYHTGIVYGPGAMYLSLDAASYTAKLDSKVQVLDYTESPTEPETRSLKWFINDFAKTKSGFVLCSIIAENGKIIRIELPYLA</sequence>
<keyword evidence="1" id="KW-0732">Signal</keyword>
<evidence type="ECO:0000256" key="1">
    <source>
        <dbReference type="SAM" id="SignalP"/>
    </source>
</evidence>
<protein>
    <submittedName>
        <fullName evidence="2">Uncharacterized protein</fullName>
    </submittedName>
</protein>
<dbReference type="STRING" id="592026.GCWU0000282_000163"/>
<accession>V2XQH4</accession>
<name>V2XQH4_9FIRM</name>
<evidence type="ECO:0000313" key="2">
    <source>
        <dbReference type="EMBL" id="ESL04449.1"/>
    </source>
</evidence>
<organism evidence="2 3">
    <name type="scientific">Catonella morbi ATCC 51271</name>
    <dbReference type="NCBI Taxonomy" id="592026"/>
    <lineage>
        <taxon>Bacteria</taxon>
        <taxon>Bacillati</taxon>
        <taxon>Bacillota</taxon>
        <taxon>Clostridia</taxon>
        <taxon>Lachnospirales</taxon>
        <taxon>Lachnospiraceae</taxon>
        <taxon>Catonella</taxon>
    </lineage>
</organism>
<proteinExistence type="predicted"/>
<evidence type="ECO:0000313" key="3">
    <source>
        <dbReference type="Proteomes" id="UP000018227"/>
    </source>
</evidence>